<dbReference type="AlphaFoldDB" id="A0A9D0Z8Q9"/>
<dbReference type="InterPro" id="IPR002114">
    <property type="entry name" value="PTS_HPr_Ser_P_site"/>
</dbReference>
<organism evidence="5 6">
    <name type="scientific">Candidatus Onthenecus intestinigallinarum</name>
    <dbReference type="NCBI Taxonomy" id="2840875"/>
    <lineage>
        <taxon>Bacteria</taxon>
        <taxon>Bacillati</taxon>
        <taxon>Bacillota</taxon>
        <taxon>Clostridia</taxon>
        <taxon>Eubacteriales</taxon>
        <taxon>Candidatus Onthenecus</taxon>
    </lineage>
</organism>
<comment type="subcellular location">
    <subcellularLocation>
        <location evidence="1">Cytoplasm</location>
    </subcellularLocation>
</comment>
<evidence type="ECO:0000259" key="4">
    <source>
        <dbReference type="PROSITE" id="PS51350"/>
    </source>
</evidence>
<gene>
    <name evidence="5" type="ORF">IAB73_00240</name>
</gene>
<proteinExistence type="predicted"/>
<dbReference type="GO" id="GO:0005737">
    <property type="term" value="C:cytoplasm"/>
    <property type="evidence" value="ECO:0007669"/>
    <property type="project" value="UniProtKB-SubCell"/>
</dbReference>
<evidence type="ECO:0000256" key="1">
    <source>
        <dbReference type="ARBA" id="ARBA00004496"/>
    </source>
</evidence>
<evidence type="ECO:0000313" key="6">
    <source>
        <dbReference type="Proteomes" id="UP000886887"/>
    </source>
</evidence>
<dbReference type="GO" id="GO:0009401">
    <property type="term" value="P:phosphoenolpyruvate-dependent sugar phosphotransferase system"/>
    <property type="evidence" value="ECO:0007669"/>
    <property type="project" value="UniProtKB-KW"/>
</dbReference>
<keyword evidence="2" id="KW-0963">Cytoplasm</keyword>
<dbReference type="Pfam" id="PF00381">
    <property type="entry name" value="PTS-HPr"/>
    <property type="match status" value="1"/>
</dbReference>
<dbReference type="PANTHER" id="PTHR33705:SF2">
    <property type="entry name" value="PHOSPHOCARRIER PROTEIN NPR"/>
    <property type="match status" value="1"/>
</dbReference>
<dbReference type="PROSITE" id="PS51350">
    <property type="entry name" value="PTS_HPR_DOM"/>
    <property type="match status" value="1"/>
</dbReference>
<name>A0A9D0Z8Q9_9FIRM</name>
<reference evidence="5" key="1">
    <citation type="submission" date="2020-10" db="EMBL/GenBank/DDBJ databases">
        <authorList>
            <person name="Gilroy R."/>
        </authorList>
    </citation>
    <scope>NUCLEOTIDE SEQUENCE</scope>
    <source>
        <strain evidence="5">ChiSxjej2B14-6234</strain>
    </source>
</reference>
<accession>A0A9D0Z8Q9</accession>
<dbReference type="CDD" id="cd00367">
    <property type="entry name" value="PTS-HPr_like"/>
    <property type="match status" value="1"/>
</dbReference>
<reference evidence="5" key="2">
    <citation type="journal article" date="2021" name="PeerJ">
        <title>Extensive microbial diversity within the chicken gut microbiome revealed by metagenomics and culture.</title>
        <authorList>
            <person name="Gilroy R."/>
            <person name="Ravi A."/>
            <person name="Getino M."/>
            <person name="Pursley I."/>
            <person name="Horton D.L."/>
            <person name="Alikhan N.F."/>
            <person name="Baker D."/>
            <person name="Gharbi K."/>
            <person name="Hall N."/>
            <person name="Watson M."/>
            <person name="Adriaenssens E.M."/>
            <person name="Foster-Nyarko E."/>
            <person name="Jarju S."/>
            <person name="Secka A."/>
            <person name="Antonio M."/>
            <person name="Oren A."/>
            <person name="Chaudhuri R.R."/>
            <person name="La Ragione R."/>
            <person name="Hildebrand F."/>
            <person name="Pallen M.J."/>
        </authorList>
    </citation>
    <scope>NUCLEOTIDE SEQUENCE</scope>
    <source>
        <strain evidence="5">ChiSxjej2B14-6234</strain>
    </source>
</reference>
<dbReference type="PROSITE" id="PS00589">
    <property type="entry name" value="PTS_HPR_SER"/>
    <property type="match status" value="1"/>
</dbReference>
<dbReference type="NCBIfam" id="TIGR01003">
    <property type="entry name" value="PTS_HPr_family"/>
    <property type="match status" value="1"/>
</dbReference>
<dbReference type="InterPro" id="IPR035895">
    <property type="entry name" value="HPr-like_sf"/>
</dbReference>
<dbReference type="PRINTS" id="PR00107">
    <property type="entry name" value="PHOSPHOCPHPR"/>
</dbReference>
<dbReference type="PANTHER" id="PTHR33705">
    <property type="entry name" value="PHOSPHOCARRIER PROTEIN HPR"/>
    <property type="match status" value="1"/>
</dbReference>
<dbReference type="InterPro" id="IPR050399">
    <property type="entry name" value="HPr"/>
</dbReference>
<keyword evidence="3" id="KW-0598">Phosphotransferase system</keyword>
<evidence type="ECO:0000256" key="3">
    <source>
        <dbReference type="ARBA" id="ARBA00022683"/>
    </source>
</evidence>
<dbReference type="SUPFAM" id="SSF55594">
    <property type="entry name" value="HPr-like"/>
    <property type="match status" value="1"/>
</dbReference>
<feature type="domain" description="HPr" evidence="4">
    <location>
        <begin position="1"/>
        <end position="88"/>
    </location>
</feature>
<comment type="caution">
    <text evidence="5">The sequence shown here is derived from an EMBL/GenBank/DDBJ whole genome shotgun (WGS) entry which is preliminary data.</text>
</comment>
<dbReference type="InterPro" id="IPR000032">
    <property type="entry name" value="HPr-like"/>
</dbReference>
<dbReference type="Proteomes" id="UP000886887">
    <property type="component" value="Unassembled WGS sequence"/>
</dbReference>
<sequence>MIRKEVTIKGAEGLQARAAAMLVQTACRYTARILIEMGSKTINAKSMMGVLSLGVGPDGRILLLIDGEDEQAALAAITGLIDAGFKAG</sequence>
<dbReference type="EMBL" id="DVFJ01000001">
    <property type="protein sequence ID" value="HIQ70636.1"/>
    <property type="molecule type" value="Genomic_DNA"/>
</dbReference>
<evidence type="ECO:0000256" key="2">
    <source>
        <dbReference type="ARBA" id="ARBA00022490"/>
    </source>
</evidence>
<protein>
    <submittedName>
        <fullName evidence="5">HPr family phosphocarrier protein</fullName>
    </submittedName>
</protein>
<evidence type="ECO:0000313" key="5">
    <source>
        <dbReference type="EMBL" id="HIQ70636.1"/>
    </source>
</evidence>
<dbReference type="Gene3D" id="3.30.1340.10">
    <property type="entry name" value="HPr-like"/>
    <property type="match status" value="1"/>
</dbReference>